<proteinExistence type="predicted"/>
<keyword evidence="3" id="KW-1185">Reference proteome</keyword>
<accession>A0A067LZN8</accession>
<sequence length="373" mass="43408">MSQNNLLVAPRAAPLVGDILYIIASFVPSIGDLCSLVLCSKRTYSAAIPVLYRTIHLIFHSAKTPNTKGKKPNNQKQILRQQRLFMQTILYRNNRLARYVRVLNWTIWLNNDRRANFDSAYMWQLFKKLDQVRILHLDFHTGKILLPPPDGLFPRATHMALTRHWPMHTAHKLLHSPARFTHLHIQYPDPISFRHRGTPPDRAGILAPITGKCTNLRHLTLRKICFVFRLTHILDEDEKIREEWMAILEAHKDTLQSVDLSFGRDNMDLSRWGSADYQDKRRTTLEGEVMPLLRGGGWKDLTSLVLEGVQLEEKKIDGLKCALPHADVVVLPGQWWSHNEESYQERFERSQMWGGRRQPWSDEAFRDPFNSEE</sequence>
<evidence type="ECO:0000313" key="2">
    <source>
        <dbReference type="EMBL" id="KDQ08923.1"/>
    </source>
</evidence>
<reference evidence="3" key="1">
    <citation type="journal article" date="2014" name="Proc. Natl. Acad. Sci. U.S.A.">
        <title>Extensive sampling of basidiomycete genomes demonstrates inadequacy of the white-rot/brown-rot paradigm for wood decay fungi.</title>
        <authorList>
            <person name="Riley R."/>
            <person name="Salamov A.A."/>
            <person name="Brown D.W."/>
            <person name="Nagy L.G."/>
            <person name="Floudas D."/>
            <person name="Held B.W."/>
            <person name="Levasseur A."/>
            <person name="Lombard V."/>
            <person name="Morin E."/>
            <person name="Otillar R."/>
            <person name="Lindquist E.A."/>
            <person name="Sun H."/>
            <person name="LaButti K.M."/>
            <person name="Schmutz J."/>
            <person name="Jabbour D."/>
            <person name="Luo H."/>
            <person name="Baker S.E."/>
            <person name="Pisabarro A.G."/>
            <person name="Walton J.D."/>
            <person name="Blanchette R.A."/>
            <person name="Henrissat B."/>
            <person name="Martin F."/>
            <person name="Cullen D."/>
            <person name="Hibbett D.S."/>
            <person name="Grigoriev I.V."/>
        </authorList>
    </citation>
    <scope>NUCLEOTIDE SEQUENCE [LARGE SCALE GENOMIC DNA]</scope>
    <source>
        <strain evidence="3">FD-172 SS1</strain>
    </source>
</reference>
<name>A0A067LZN8_BOTB1</name>
<dbReference type="InParanoid" id="A0A067LZN8"/>
<dbReference type="HOGENOM" id="CLU_760733_0_0_1"/>
<organism evidence="2 3">
    <name type="scientific">Botryobasidium botryosum (strain FD-172 SS1)</name>
    <dbReference type="NCBI Taxonomy" id="930990"/>
    <lineage>
        <taxon>Eukaryota</taxon>
        <taxon>Fungi</taxon>
        <taxon>Dikarya</taxon>
        <taxon>Basidiomycota</taxon>
        <taxon>Agaricomycotina</taxon>
        <taxon>Agaricomycetes</taxon>
        <taxon>Cantharellales</taxon>
        <taxon>Botryobasidiaceae</taxon>
        <taxon>Botryobasidium</taxon>
    </lineage>
</organism>
<evidence type="ECO:0000313" key="3">
    <source>
        <dbReference type="Proteomes" id="UP000027195"/>
    </source>
</evidence>
<protein>
    <recommendedName>
        <fullName evidence="4">F-box domain-containing protein</fullName>
    </recommendedName>
</protein>
<dbReference type="Proteomes" id="UP000027195">
    <property type="component" value="Unassembled WGS sequence"/>
</dbReference>
<dbReference type="EMBL" id="KL198084">
    <property type="protein sequence ID" value="KDQ08923.1"/>
    <property type="molecule type" value="Genomic_DNA"/>
</dbReference>
<gene>
    <name evidence="2" type="ORF">BOTBODRAFT_69447</name>
</gene>
<feature type="region of interest" description="Disordered" evidence="1">
    <location>
        <begin position="354"/>
        <end position="373"/>
    </location>
</feature>
<dbReference type="AlphaFoldDB" id="A0A067LZN8"/>
<evidence type="ECO:0008006" key="4">
    <source>
        <dbReference type="Google" id="ProtNLM"/>
    </source>
</evidence>
<evidence type="ECO:0000256" key="1">
    <source>
        <dbReference type="SAM" id="MobiDB-lite"/>
    </source>
</evidence>
<dbReference type="OrthoDB" id="4252443at2759"/>